<feature type="chain" id="PRO_5040849627" evidence="1">
    <location>
        <begin position="29"/>
        <end position="354"/>
    </location>
</feature>
<accession>A0A9W7KY38</accession>
<dbReference type="AlphaFoldDB" id="A0A9W7KY38"/>
<reference evidence="3" key="1">
    <citation type="journal article" date="2023" name="Commun. Biol.">
        <title>Genome analysis of Parmales, the sister group of diatoms, reveals the evolutionary specialization of diatoms from phago-mixotrophs to photoautotrophs.</title>
        <authorList>
            <person name="Ban H."/>
            <person name="Sato S."/>
            <person name="Yoshikawa S."/>
            <person name="Yamada K."/>
            <person name="Nakamura Y."/>
            <person name="Ichinomiya M."/>
            <person name="Sato N."/>
            <person name="Blanc-Mathieu R."/>
            <person name="Endo H."/>
            <person name="Kuwata A."/>
            <person name="Ogata H."/>
        </authorList>
    </citation>
    <scope>NUCLEOTIDE SEQUENCE [LARGE SCALE GENOMIC DNA]</scope>
    <source>
        <strain evidence="3">NIES 3700</strain>
    </source>
</reference>
<comment type="caution">
    <text evidence="2">The sequence shown here is derived from an EMBL/GenBank/DDBJ whole genome shotgun (WGS) entry which is preliminary data.</text>
</comment>
<evidence type="ECO:0000313" key="2">
    <source>
        <dbReference type="EMBL" id="GMI15470.1"/>
    </source>
</evidence>
<proteinExistence type="predicted"/>
<dbReference type="InterPro" id="IPR006813">
    <property type="entry name" value="Glyco_trans_17"/>
</dbReference>
<feature type="signal peptide" evidence="1">
    <location>
        <begin position="1"/>
        <end position="28"/>
    </location>
</feature>
<sequence>MGYSTHSILGVAVALLIFSLASYPKISATPTSEVEINPDGGSPSHSKPPHSLPTLTFLSPFSENSSLIFNSITLIVRLDNFAFVAPSDLLCLSFVGLDNNKPVACHQPPFTSLHTFEIELPPSTYTAIIYLTHTITASVSRTFTSIDTTSSPCPPRPSPPYLLDGFTFNSELDLLLLRLETLSPLITKFILIESDKTFTGLPKILHWRDIGSHQPRFLPYLPQISSHVLTNLTSTNPWINEYTQRDMIGTHAKNLGYEDDDILIVSDVDEIPNPERIKEILKCSHTFPLTLRSTFHYYYYEYVKPTFWYGIQVINLGLLEEMEVSEWRRNLGVLGSGELRASNVEQKNINVICL</sequence>
<dbReference type="GO" id="GO:0006044">
    <property type="term" value="P:N-acetylglucosamine metabolic process"/>
    <property type="evidence" value="ECO:0007669"/>
    <property type="project" value="TreeGrafter"/>
</dbReference>
<name>A0A9W7KY38_9STRA</name>
<keyword evidence="1" id="KW-0732">Signal</keyword>
<dbReference type="OrthoDB" id="6474464at2759"/>
<dbReference type="Pfam" id="PF04724">
    <property type="entry name" value="Glyco_transf_17"/>
    <property type="match status" value="1"/>
</dbReference>
<protein>
    <submittedName>
        <fullName evidence="2">Uncharacterized protein</fullName>
    </submittedName>
</protein>
<dbReference type="GO" id="GO:0003830">
    <property type="term" value="F:beta-1,4-mannosylglycoprotein 4-beta-N-acetylglucosaminyltransferase activity"/>
    <property type="evidence" value="ECO:0007669"/>
    <property type="project" value="InterPro"/>
</dbReference>
<organism evidence="2 3">
    <name type="scientific">Triparma laevis f. longispina</name>
    <dbReference type="NCBI Taxonomy" id="1714387"/>
    <lineage>
        <taxon>Eukaryota</taxon>
        <taxon>Sar</taxon>
        <taxon>Stramenopiles</taxon>
        <taxon>Ochrophyta</taxon>
        <taxon>Bolidophyceae</taxon>
        <taxon>Parmales</taxon>
        <taxon>Triparmaceae</taxon>
        <taxon>Triparma</taxon>
    </lineage>
</organism>
<dbReference type="Proteomes" id="UP001165122">
    <property type="component" value="Unassembled WGS sequence"/>
</dbReference>
<dbReference type="EMBL" id="BRXW01000231">
    <property type="protein sequence ID" value="GMI15470.1"/>
    <property type="molecule type" value="Genomic_DNA"/>
</dbReference>
<keyword evidence="3" id="KW-1185">Reference proteome</keyword>
<dbReference type="PANTHER" id="PTHR12224:SF0">
    <property type="entry name" value="BETA-1,4-MANNOSYL-GLYCOPROTEIN 4-BETA-N-ACETYLGLUCOSAMINYLTRANSFERASE"/>
    <property type="match status" value="1"/>
</dbReference>
<evidence type="ECO:0000313" key="3">
    <source>
        <dbReference type="Proteomes" id="UP001165122"/>
    </source>
</evidence>
<evidence type="ECO:0000256" key="1">
    <source>
        <dbReference type="SAM" id="SignalP"/>
    </source>
</evidence>
<gene>
    <name evidence="2" type="ORF">TrLO_g6600</name>
</gene>
<dbReference type="GO" id="GO:0016020">
    <property type="term" value="C:membrane"/>
    <property type="evidence" value="ECO:0007669"/>
    <property type="project" value="InterPro"/>
</dbReference>
<dbReference type="PANTHER" id="PTHR12224">
    <property type="entry name" value="BETA-1,4-MANNOSYL-GLYCOPROTEIN BETA-1,4-N-ACETYLGLUCOSAMINYL-TRANSFERASE"/>
    <property type="match status" value="1"/>
</dbReference>